<dbReference type="PANTHER" id="PTHR43265">
    <property type="entry name" value="ESTERASE ESTD"/>
    <property type="match status" value="1"/>
</dbReference>
<dbReference type="EMBL" id="JACOFX010000009">
    <property type="protein sequence ID" value="MBC3909238.1"/>
    <property type="molecule type" value="Genomic_DNA"/>
</dbReference>
<dbReference type="InterPro" id="IPR022742">
    <property type="entry name" value="Hydrolase_4"/>
</dbReference>
<evidence type="ECO:0000313" key="3">
    <source>
        <dbReference type="Proteomes" id="UP000646911"/>
    </source>
</evidence>
<dbReference type="PANTHER" id="PTHR43265:SF1">
    <property type="entry name" value="ESTERASE ESTD"/>
    <property type="match status" value="1"/>
</dbReference>
<keyword evidence="2" id="KW-0378">Hydrolase</keyword>
<accession>A0ABR6ZBW9</accession>
<dbReference type="Gene3D" id="3.40.50.1820">
    <property type="entry name" value="alpha/beta hydrolase"/>
    <property type="match status" value="1"/>
</dbReference>
<proteinExistence type="predicted"/>
<dbReference type="InterPro" id="IPR053145">
    <property type="entry name" value="AB_hydrolase_Est10"/>
</dbReference>
<reference evidence="2 3" key="1">
    <citation type="submission" date="2020-08" db="EMBL/GenBank/DDBJ databases">
        <title>Novel species isolated from subtropical streams in China.</title>
        <authorList>
            <person name="Lu H."/>
        </authorList>
    </citation>
    <scope>NUCLEOTIDE SEQUENCE [LARGE SCALE GENOMIC DNA]</scope>
    <source>
        <strain evidence="2 3">NL8W</strain>
    </source>
</reference>
<feature type="domain" description="Serine aminopeptidase S33" evidence="1">
    <location>
        <begin position="63"/>
        <end position="162"/>
    </location>
</feature>
<keyword evidence="3" id="KW-1185">Reference proteome</keyword>
<evidence type="ECO:0000313" key="2">
    <source>
        <dbReference type="EMBL" id="MBC3909238.1"/>
    </source>
</evidence>
<dbReference type="GO" id="GO:0016787">
    <property type="term" value="F:hydrolase activity"/>
    <property type="evidence" value="ECO:0007669"/>
    <property type="project" value="UniProtKB-KW"/>
</dbReference>
<dbReference type="SUPFAM" id="SSF53474">
    <property type="entry name" value="alpha/beta-Hydrolases"/>
    <property type="match status" value="1"/>
</dbReference>
<evidence type="ECO:0000259" key="1">
    <source>
        <dbReference type="Pfam" id="PF12146"/>
    </source>
</evidence>
<sequence>MPCLATDQSGNDQNIVLVSATGKIDGSLQLPASKGKLPVVLIIAGSGPTDRDGNSAGLKGKNNSLKMLAESMAQAGIASVRFDKRGVAASKAAATSEAELRFETYVQDAVAWLKLLKADARFSDVAILGHSEGSLIAMLAAQQEPVKALISIAGPAKNAADVLRQQLQGKLPPALAAKNDEILTSLQAGKIYKEVPPELNSLYRESVQPYLVSWFHYTPEKEIGKLTCPILLIQGAKDIQVDTQQLSALKLASPDASILLVQDMNHVLKTINGDMAQQMASYSDPALPLASELVVKLNDFLREKLMKK</sequence>
<dbReference type="Proteomes" id="UP000646911">
    <property type="component" value="Unassembled WGS sequence"/>
</dbReference>
<dbReference type="Pfam" id="PF12146">
    <property type="entry name" value="Hydrolase_4"/>
    <property type="match status" value="1"/>
</dbReference>
<gene>
    <name evidence="2" type="ORF">H8L47_16900</name>
</gene>
<dbReference type="InterPro" id="IPR029058">
    <property type="entry name" value="AB_hydrolase_fold"/>
</dbReference>
<protein>
    <submittedName>
        <fullName evidence="2">Alpha/beta fold hydrolase</fullName>
    </submittedName>
</protein>
<name>A0ABR6ZBW9_9BURK</name>
<comment type="caution">
    <text evidence="2">The sequence shown here is derived from an EMBL/GenBank/DDBJ whole genome shotgun (WGS) entry which is preliminary data.</text>
</comment>
<organism evidence="2 3">
    <name type="scientific">Undibacterium umbellatum</name>
    <dbReference type="NCBI Taxonomy" id="2762300"/>
    <lineage>
        <taxon>Bacteria</taxon>
        <taxon>Pseudomonadati</taxon>
        <taxon>Pseudomonadota</taxon>
        <taxon>Betaproteobacteria</taxon>
        <taxon>Burkholderiales</taxon>
        <taxon>Oxalobacteraceae</taxon>
        <taxon>Undibacterium</taxon>
    </lineage>
</organism>